<dbReference type="AlphaFoldDB" id="A0A6C0FBR2"/>
<comment type="catalytic activity">
    <reaction evidence="7">
        <text>IMP + NH4(+) + NADP(+) = GMP + NADPH + 2 H(+)</text>
        <dbReference type="Rhea" id="RHEA:17185"/>
        <dbReference type="ChEBI" id="CHEBI:15378"/>
        <dbReference type="ChEBI" id="CHEBI:28938"/>
        <dbReference type="ChEBI" id="CHEBI:57783"/>
        <dbReference type="ChEBI" id="CHEBI:58053"/>
        <dbReference type="ChEBI" id="CHEBI:58115"/>
        <dbReference type="ChEBI" id="CHEBI:58349"/>
        <dbReference type="EC" id="1.7.1.7"/>
    </reaction>
</comment>
<evidence type="ECO:0000256" key="1">
    <source>
        <dbReference type="ARBA" id="ARBA00012678"/>
    </source>
</evidence>
<dbReference type="Gene3D" id="3.20.20.70">
    <property type="entry name" value="Aldolase class I"/>
    <property type="match status" value="1"/>
</dbReference>
<dbReference type="HAMAP" id="MF_00596">
    <property type="entry name" value="GMP_reduct_type1"/>
    <property type="match status" value="1"/>
</dbReference>
<sequence length="345" mass="38591">MNKIEYGVKLDFSNVLIRPKRSTINSRSKVNLEREFKFKYSKLNWNGVPIISANMDTTGTFEIYHVLKKYKIITATHKFYTLNDYKLEMNDHGLDPDYFMISTGIGDKALKRLDEICYEIPCNWICIDVANGYIKELVNFCKQVRDRFPDKRIIAGNVVTREMVEELILEGFVDIVKIGIGPGAACTTRIKTGVGMPQLSAIIECADAAHGVNGHIIGDGGITCPGDMSKAFGGGADFVMVGSAFAGHEENPGDIIEKDNIKYKKFYGMSSKQAMETHYGKMEKYRSSEGRELLIKLKGKLDNTVMDYLGGLRSTCTYINAESIKQMAKCTTFIQVSQQVNTSLI</sequence>
<dbReference type="InterPro" id="IPR050139">
    <property type="entry name" value="GMP_reductase"/>
</dbReference>
<dbReference type="SMART" id="SM01240">
    <property type="entry name" value="IMPDH"/>
    <property type="match status" value="1"/>
</dbReference>
<feature type="domain" description="IMP dehydrogenase/GMP reductase" evidence="8">
    <location>
        <begin position="10"/>
        <end position="339"/>
    </location>
</feature>
<evidence type="ECO:0000256" key="3">
    <source>
        <dbReference type="ARBA" id="ARBA00022857"/>
    </source>
</evidence>
<keyword evidence="4" id="KW-0630">Potassium</keyword>
<dbReference type="NCBIfam" id="NF003470">
    <property type="entry name" value="PRK05096.1"/>
    <property type="match status" value="1"/>
</dbReference>
<dbReference type="GO" id="GO:0009117">
    <property type="term" value="P:nucleotide metabolic process"/>
    <property type="evidence" value="ECO:0007669"/>
    <property type="project" value="InterPro"/>
</dbReference>
<reference evidence="9" key="1">
    <citation type="journal article" date="2020" name="Nature">
        <title>Giant virus diversity and host interactions through global metagenomics.</title>
        <authorList>
            <person name="Schulz F."/>
            <person name="Roux S."/>
            <person name="Paez-Espino D."/>
            <person name="Jungbluth S."/>
            <person name="Walsh D.A."/>
            <person name="Denef V.J."/>
            <person name="McMahon K.D."/>
            <person name="Konstantinidis K.T."/>
            <person name="Eloe-Fadrosh E.A."/>
            <person name="Kyrpides N.C."/>
            <person name="Woyke T."/>
        </authorList>
    </citation>
    <scope>NUCLEOTIDE SEQUENCE</scope>
    <source>
        <strain evidence="9">GVMAG-S-ERX556049-19</strain>
    </source>
</reference>
<dbReference type="InterPro" id="IPR013785">
    <property type="entry name" value="Aldolase_TIM"/>
</dbReference>
<dbReference type="EC" id="1.7.1.7" evidence="1"/>
<dbReference type="PANTHER" id="PTHR43170:SF5">
    <property type="entry name" value="GMP REDUCTASE"/>
    <property type="match status" value="1"/>
</dbReference>
<name>A0A6C0FBR2_9ZZZZ</name>
<dbReference type="CDD" id="cd00381">
    <property type="entry name" value="IMPDH"/>
    <property type="match status" value="1"/>
</dbReference>
<dbReference type="PANTHER" id="PTHR43170">
    <property type="entry name" value="GMP REDUCTASE"/>
    <property type="match status" value="1"/>
</dbReference>
<evidence type="ECO:0000259" key="8">
    <source>
        <dbReference type="Pfam" id="PF00478"/>
    </source>
</evidence>
<keyword evidence="5" id="KW-0560">Oxidoreductase</keyword>
<evidence type="ECO:0000256" key="6">
    <source>
        <dbReference type="ARBA" id="ARBA00030699"/>
    </source>
</evidence>
<evidence type="ECO:0000256" key="5">
    <source>
        <dbReference type="ARBA" id="ARBA00023002"/>
    </source>
</evidence>
<evidence type="ECO:0000256" key="4">
    <source>
        <dbReference type="ARBA" id="ARBA00022958"/>
    </source>
</evidence>
<organism evidence="9">
    <name type="scientific">viral metagenome</name>
    <dbReference type="NCBI Taxonomy" id="1070528"/>
    <lineage>
        <taxon>unclassified sequences</taxon>
        <taxon>metagenomes</taxon>
        <taxon>organismal metagenomes</taxon>
    </lineage>
</organism>
<dbReference type="GO" id="GO:1902560">
    <property type="term" value="C:GMP reductase complex"/>
    <property type="evidence" value="ECO:0007669"/>
    <property type="project" value="InterPro"/>
</dbReference>
<evidence type="ECO:0000256" key="2">
    <source>
        <dbReference type="ARBA" id="ARBA00015800"/>
    </source>
</evidence>
<dbReference type="SUPFAM" id="SSF51412">
    <property type="entry name" value="Inosine monophosphate dehydrogenase (IMPDH)"/>
    <property type="match status" value="1"/>
</dbReference>
<dbReference type="Pfam" id="PF00478">
    <property type="entry name" value="IMPDH"/>
    <property type="match status" value="1"/>
</dbReference>
<dbReference type="PIRSF" id="PIRSF000235">
    <property type="entry name" value="GMP_reductase"/>
    <property type="match status" value="1"/>
</dbReference>
<evidence type="ECO:0000256" key="7">
    <source>
        <dbReference type="ARBA" id="ARBA00048616"/>
    </source>
</evidence>
<keyword evidence="3" id="KW-0521">NADP</keyword>
<dbReference type="GO" id="GO:0003920">
    <property type="term" value="F:GMP reductase activity"/>
    <property type="evidence" value="ECO:0007669"/>
    <property type="project" value="UniProtKB-EC"/>
</dbReference>
<evidence type="ECO:0000313" key="9">
    <source>
        <dbReference type="EMBL" id="QHT38053.1"/>
    </source>
</evidence>
<dbReference type="EMBL" id="MN738824">
    <property type="protein sequence ID" value="QHT38053.1"/>
    <property type="molecule type" value="Genomic_DNA"/>
</dbReference>
<dbReference type="InterPro" id="IPR005993">
    <property type="entry name" value="GMPR"/>
</dbReference>
<proteinExistence type="inferred from homology"/>
<accession>A0A6C0FBR2</accession>
<dbReference type="InterPro" id="IPR001093">
    <property type="entry name" value="IMP_DH_GMPRt"/>
</dbReference>
<protein>
    <recommendedName>
        <fullName evidence="2">GMP reductase</fullName>
        <ecNumber evidence="1">1.7.1.7</ecNumber>
    </recommendedName>
    <alternativeName>
        <fullName evidence="6">Guanosine 5'-monophosphate oxidoreductase</fullName>
    </alternativeName>
</protein>